<organism evidence="2 3">
    <name type="scientific">Streptomyces subrutilus</name>
    <dbReference type="NCBI Taxonomy" id="36818"/>
    <lineage>
        <taxon>Bacteria</taxon>
        <taxon>Bacillati</taxon>
        <taxon>Actinomycetota</taxon>
        <taxon>Actinomycetes</taxon>
        <taxon>Kitasatosporales</taxon>
        <taxon>Streptomycetaceae</taxon>
        <taxon>Streptomyces</taxon>
    </lineage>
</organism>
<gene>
    <name evidence="2" type="ORF">BGK67_23180</name>
</gene>
<dbReference type="Gene3D" id="3.40.50.80">
    <property type="entry name" value="Nucleotide-binding domain of ferredoxin-NADP reductase (FNR) module"/>
    <property type="match status" value="1"/>
</dbReference>
<dbReference type="InterPro" id="IPR017927">
    <property type="entry name" value="FAD-bd_FR_type"/>
</dbReference>
<dbReference type="GO" id="GO:0016491">
    <property type="term" value="F:oxidoreductase activity"/>
    <property type="evidence" value="ECO:0007669"/>
    <property type="project" value="InterPro"/>
</dbReference>
<dbReference type="RefSeq" id="WP_069922064.1">
    <property type="nucleotide sequence ID" value="NZ_MEHK01000001.1"/>
</dbReference>
<dbReference type="InterPro" id="IPR017938">
    <property type="entry name" value="Riboflavin_synthase-like_b-brl"/>
</dbReference>
<feature type="domain" description="FAD-binding FR-type" evidence="1">
    <location>
        <begin position="17"/>
        <end position="121"/>
    </location>
</feature>
<dbReference type="InterPro" id="IPR007037">
    <property type="entry name" value="SIP_rossman_dom"/>
</dbReference>
<dbReference type="InterPro" id="IPR039374">
    <property type="entry name" value="SIP_fam"/>
</dbReference>
<dbReference type="PROSITE" id="PS51384">
    <property type="entry name" value="FAD_FR"/>
    <property type="match status" value="1"/>
</dbReference>
<protein>
    <submittedName>
        <fullName evidence="2">NADPH-dependent ferric siderophore reductase</fullName>
    </submittedName>
</protein>
<dbReference type="EMBL" id="MEHK01000001">
    <property type="protein sequence ID" value="OEJ33854.1"/>
    <property type="molecule type" value="Genomic_DNA"/>
</dbReference>
<dbReference type="InterPro" id="IPR039261">
    <property type="entry name" value="FNR_nucleotide-bd"/>
</dbReference>
<dbReference type="CDD" id="cd06193">
    <property type="entry name" value="siderophore_interacting"/>
    <property type="match status" value="1"/>
</dbReference>
<reference evidence="2 3" key="1">
    <citation type="submission" date="2016-08" db="EMBL/GenBank/DDBJ databases">
        <title>The complete genome of Streptomyces subrutilus 10-1-1.</title>
        <authorList>
            <person name="Chen X."/>
        </authorList>
    </citation>
    <scope>NUCLEOTIDE SEQUENCE [LARGE SCALE GENOMIC DNA]</scope>
    <source>
        <strain evidence="2 3">10-1-1</strain>
    </source>
</reference>
<evidence type="ECO:0000259" key="1">
    <source>
        <dbReference type="PROSITE" id="PS51384"/>
    </source>
</evidence>
<keyword evidence="3" id="KW-1185">Reference proteome</keyword>
<dbReference type="SUPFAM" id="SSF63380">
    <property type="entry name" value="Riboflavin synthase domain-like"/>
    <property type="match status" value="1"/>
</dbReference>
<dbReference type="STRING" id="36818.BGK67_23180"/>
<dbReference type="PANTHER" id="PTHR30157:SF0">
    <property type="entry name" value="NADPH-DEPENDENT FERRIC-CHELATE REDUCTASE"/>
    <property type="match status" value="1"/>
</dbReference>
<dbReference type="Gene3D" id="2.40.30.10">
    <property type="entry name" value="Translation factors"/>
    <property type="match status" value="1"/>
</dbReference>
<comment type="caution">
    <text evidence="2">The sequence shown here is derived from an EMBL/GenBank/DDBJ whole genome shotgun (WGS) entry which is preliminary data.</text>
</comment>
<sequence>MAVVKGWEGVVLKLLRGKDFTFTVTGAEDVTEHYRRVYFTDGGLLAAAGESLHPTMWVRVWFEGAGKPHQRAYTLVDPDPEAGTFCFEFALHDGVASAWARAARPGDTVEATVQGTGFAAPDPAPERLLVIGDAASLPAVNSLLDAYPQTPATVWFETQHDSDAGLPLREHADRHDIRRVARAGTALADRVRAELPELVGSDPAAAYVWLACDTATTRTLTAYLRKELALPKQRVNALGYWRAA</sequence>
<proteinExistence type="predicted"/>
<dbReference type="InterPro" id="IPR013113">
    <property type="entry name" value="SIP_FAD-bd"/>
</dbReference>
<evidence type="ECO:0000313" key="2">
    <source>
        <dbReference type="EMBL" id="OEJ33854.1"/>
    </source>
</evidence>
<dbReference type="AlphaFoldDB" id="A0A1E5PW98"/>
<dbReference type="Proteomes" id="UP000095705">
    <property type="component" value="Unassembled WGS sequence"/>
</dbReference>
<dbReference type="Pfam" id="PF08021">
    <property type="entry name" value="FAD_binding_9"/>
    <property type="match status" value="1"/>
</dbReference>
<dbReference type="PANTHER" id="PTHR30157">
    <property type="entry name" value="FERRIC REDUCTASE, NADPH-DEPENDENT"/>
    <property type="match status" value="1"/>
</dbReference>
<dbReference type="Pfam" id="PF04954">
    <property type="entry name" value="SIP"/>
    <property type="match status" value="1"/>
</dbReference>
<name>A0A1E5PW98_9ACTN</name>
<dbReference type="OrthoDB" id="3396083at2"/>
<accession>A0A1E5PW98</accession>
<evidence type="ECO:0000313" key="3">
    <source>
        <dbReference type="Proteomes" id="UP000095705"/>
    </source>
</evidence>